<organism evidence="11 12">
    <name type="scientific">Lichenibacterium minor</name>
    <dbReference type="NCBI Taxonomy" id="2316528"/>
    <lineage>
        <taxon>Bacteria</taxon>
        <taxon>Pseudomonadati</taxon>
        <taxon>Pseudomonadota</taxon>
        <taxon>Alphaproteobacteria</taxon>
        <taxon>Hyphomicrobiales</taxon>
        <taxon>Lichenihabitantaceae</taxon>
        <taxon>Lichenibacterium</taxon>
    </lineage>
</organism>
<dbReference type="SUPFAM" id="SSF55785">
    <property type="entry name" value="PYP-like sensor domain (PAS domain)"/>
    <property type="match status" value="3"/>
</dbReference>
<dbReference type="InterPro" id="IPR000700">
    <property type="entry name" value="PAS-assoc_C"/>
</dbReference>
<protein>
    <recommendedName>
        <fullName evidence="2">histidine kinase</fullName>
        <ecNumber evidence="2">2.7.13.3</ecNumber>
    </recommendedName>
</protein>
<keyword evidence="3 6" id="KW-0597">Phosphoprotein</keyword>
<dbReference type="Pfam" id="PF13426">
    <property type="entry name" value="PAS_9"/>
    <property type="match status" value="1"/>
</dbReference>
<evidence type="ECO:0000256" key="6">
    <source>
        <dbReference type="PROSITE-ProRule" id="PRU00169"/>
    </source>
</evidence>
<keyword evidence="12" id="KW-1185">Reference proteome</keyword>
<dbReference type="NCBIfam" id="TIGR00229">
    <property type="entry name" value="sensory_box"/>
    <property type="match status" value="2"/>
</dbReference>
<dbReference type="PROSITE" id="PS50110">
    <property type="entry name" value="RESPONSE_REGULATORY"/>
    <property type="match status" value="1"/>
</dbReference>
<dbReference type="PRINTS" id="PR00344">
    <property type="entry name" value="BCTRLSENSOR"/>
</dbReference>
<dbReference type="SMART" id="SM00065">
    <property type="entry name" value="GAF"/>
    <property type="match status" value="1"/>
</dbReference>
<dbReference type="InterPro" id="IPR003594">
    <property type="entry name" value="HATPase_dom"/>
</dbReference>
<evidence type="ECO:0000256" key="2">
    <source>
        <dbReference type="ARBA" id="ARBA00012438"/>
    </source>
</evidence>
<keyword evidence="4" id="KW-0808">Transferase</keyword>
<dbReference type="Gene3D" id="3.30.565.10">
    <property type="entry name" value="Histidine kinase-like ATPase, C-terminal domain"/>
    <property type="match status" value="1"/>
</dbReference>
<dbReference type="EC" id="2.7.13.3" evidence="2"/>
<dbReference type="SUPFAM" id="SSF52172">
    <property type="entry name" value="CheY-like"/>
    <property type="match status" value="1"/>
</dbReference>
<evidence type="ECO:0000256" key="5">
    <source>
        <dbReference type="ARBA" id="ARBA00022777"/>
    </source>
</evidence>
<dbReference type="InterPro" id="IPR013655">
    <property type="entry name" value="PAS_fold_3"/>
</dbReference>
<dbReference type="PROSITE" id="PS50112">
    <property type="entry name" value="PAS"/>
    <property type="match status" value="2"/>
</dbReference>
<dbReference type="SUPFAM" id="SSF47384">
    <property type="entry name" value="Homodimeric domain of signal transducing histidine kinase"/>
    <property type="match status" value="1"/>
</dbReference>
<keyword evidence="5" id="KW-0418">Kinase</keyword>
<evidence type="ECO:0000259" key="7">
    <source>
        <dbReference type="PROSITE" id="PS50109"/>
    </source>
</evidence>
<sequence>MAEAEIDALRRRVAELEAANARLESAPRTADHLRDAARIVDEITGRDAGTDPFAAAVRATRMPMVISNPRLPDNPIVFVNDAFCRLTGYPREEIVGRNCRFLQGPDTDRDTVARLRAGVDNREPVRIDILNYRKTGETFWNRLLMAPVRDATGEVAYFFASQVDVTLERERLAGLETHNAALMAEVSDRLHTEEENTARLHFAAEAGRLGIWEQDLRTGELIASGITKENFGRDRAQDFTVHDLEASVHPDDRASRHAARMRSVEDGADYDVEYRVVTAEGATRWVNMRARVTRDSTRALRMAGVSLDITARKLADIRRVAMVELSDAIRDFDDPDDLASAAGHILGRTLGVGRAGSGTVDTVAETLTIARDWTMPGIRSLAGVWDLRALGSHIDDLKRGKVVAIPDARSDPRTAASASALDAISARAVVYLPLTEGSRFVVVLFLNDAAPRPWTADELSLIQDVAQRARIAIERRRAELQLRSLTASLERQVVERTADRNRLWELSTDLILVTDFETTITAVNPAWTAVLGWREADLVGQKFGGFIHPEDLAHTADGVEWLGQGRPLRGFEARYRHRDGGYRWISWTAVPDGPTILAIGRDVTAEKDQAEALSRAEERLRQSQKMEAVGQLTGGLAHDFNNLLAGISGSLEMVGTRVRQGRTGEIERYVVAAQGAAKRAAALTHRLLAFSRRQTLDPRPTDVNRLIHDMADMVRRTVGPAITLEVVGSVGLWTALVDPNQLENALLNLAINARDAMPDGGRLTVETGNRWMDERAAHERDLAPGQYLSICVSDTGTGMPPDVIARAFDPFFTTKPLGQGTGLGLSMIYGFARQSGGQARIYSEVDLGTMVCIYLPRHYGDGDRPEDAGHREAETPRAVAGETVLVVDDEPTVRMLVADVLSDLGYAAIEAEDGPSGLRALQNSARVDLLVTDVGLPGGMNGRQVADAARALRPDLKVLFITGYAENAVVGNGHLDPGMEVLTKPFAIDDLAARIRRLIG</sequence>
<dbReference type="SUPFAM" id="SSF55874">
    <property type="entry name" value="ATPase domain of HSP90 chaperone/DNA topoisomerase II/histidine kinase"/>
    <property type="match status" value="1"/>
</dbReference>
<dbReference type="InterPro" id="IPR003018">
    <property type="entry name" value="GAF"/>
</dbReference>
<dbReference type="Pfam" id="PF00512">
    <property type="entry name" value="HisKA"/>
    <property type="match status" value="1"/>
</dbReference>
<dbReference type="SMART" id="SM00448">
    <property type="entry name" value="REC"/>
    <property type="match status" value="1"/>
</dbReference>
<dbReference type="PROSITE" id="PS50109">
    <property type="entry name" value="HIS_KIN"/>
    <property type="match status" value="1"/>
</dbReference>
<dbReference type="SMART" id="SM00388">
    <property type="entry name" value="HisKA"/>
    <property type="match status" value="1"/>
</dbReference>
<dbReference type="RefSeq" id="WP_129224753.1">
    <property type="nucleotide sequence ID" value="NZ_QYBB01000005.1"/>
</dbReference>
<dbReference type="Pfam" id="PF01590">
    <property type="entry name" value="GAF"/>
    <property type="match status" value="1"/>
</dbReference>
<dbReference type="SMART" id="SM00387">
    <property type="entry name" value="HATPase_c"/>
    <property type="match status" value="1"/>
</dbReference>
<feature type="domain" description="PAC" evidence="10">
    <location>
        <begin position="123"/>
        <end position="177"/>
    </location>
</feature>
<dbReference type="CDD" id="cd18161">
    <property type="entry name" value="REC_hyHK_blue-like"/>
    <property type="match status" value="1"/>
</dbReference>
<dbReference type="Pfam" id="PF00072">
    <property type="entry name" value="Response_reg"/>
    <property type="match status" value="1"/>
</dbReference>
<dbReference type="EMBL" id="QYBB01000005">
    <property type="protein sequence ID" value="RYC32755.1"/>
    <property type="molecule type" value="Genomic_DNA"/>
</dbReference>
<evidence type="ECO:0000313" key="11">
    <source>
        <dbReference type="EMBL" id="RYC32755.1"/>
    </source>
</evidence>
<dbReference type="InterPro" id="IPR003661">
    <property type="entry name" value="HisK_dim/P_dom"/>
</dbReference>
<evidence type="ECO:0000313" key="12">
    <source>
        <dbReference type="Proteomes" id="UP000290759"/>
    </source>
</evidence>
<dbReference type="Gene3D" id="2.10.70.100">
    <property type="match status" value="1"/>
</dbReference>
<feature type="modified residue" description="4-aspartylphosphate" evidence="6">
    <location>
        <position position="933"/>
    </location>
</feature>
<evidence type="ECO:0000256" key="1">
    <source>
        <dbReference type="ARBA" id="ARBA00000085"/>
    </source>
</evidence>
<comment type="catalytic activity">
    <reaction evidence="1">
        <text>ATP + protein L-histidine = ADP + protein N-phospho-L-histidine.</text>
        <dbReference type="EC" id="2.7.13.3"/>
    </reaction>
</comment>
<feature type="domain" description="PAS" evidence="9">
    <location>
        <begin position="496"/>
        <end position="551"/>
    </location>
</feature>
<evidence type="ECO:0000259" key="8">
    <source>
        <dbReference type="PROSITE" id="PS50110"/>
    </source>
</evidence>
<dbReference type="InterPro" id="IPR000014">
    <property type="entry name" value="PAS"/>
</dbReference>
<reference evidence="11 12" key="1">
    <citation type="submission" date="2018-12" db="EMBL/GenBank/DDBJ databases">
        <authorList>
            <person name="Grouzdev D.S."/>
            <person name="Krutkina M.S."/>
        </authorList>
    </citation>
    <scope>NUCLEOTIDE SEQUENCE [LARGE SCALE GENOMIC DNA]</scope>
    <source>
        <strain evidence="11 12">RmlP026</strain>
    </source>
</reference>
<dbReference type="InterPro" id="IPR004358">
    <property type="entry name" value="Sig_transdc_His_kin-like_C"/>
</dbReference>
<evidence type="ECO:0000256" key="3">
    <source>
        <dbReference type="ARBA" id="ARBA00022553"/>
    </source>
</evidence>
<dbReference type="InterPro" id="IPR001610">
    <property type="entry name" value="PAC"/>
</dbReference>
<dbReference type="InterPro" id="IPR029016">
    <property type="entry name" value="GAF-like_dom_sf"/>
</dbReference>
<dbReference type="InterPro" id="IPR011006">
    <property type="entry name" value="CheY-like_superfamily"/>
</dbReference>
<dbReference type="CDD" id="cd00082">
    <property type="entry name" value="HisKA"/>
    <property type="match status" value="1"/>
</dbReference>
<feature type="domain" description="PAS" evidence="9">
    <location>
        <begin position="73"/>
        <end position="122"/>
    </location>
</feature>
<dbReference type="Gene3D" id="1.10.287.130">
    <property type="match status" value="1"/>
</dbReference>
<dbReference type="AlphaFoldDB" id="A0A4Q2UD28"/>
<evidence type="ECO:0000259" key="9">
    <source>
        <dbReference type="PROSITE" id="PS50112"/>
    </source>
</evidence>
<feature type="domain" description="Response regulatory" evidence="8">
    <location>
        <begin position="883"/>
        <end position="999"/>
    </location>
</feature>
<dbReference type="Proteomes" id="UP000290759">
    <property type="component" value="Unassembled WGS sequence"/>
</dbReference>
<dbReference type="PANTHER" id="PTHR43065:SF42">
    <property type="entry name" value="TWO-COMPONENT SENSOR PPRA"/>
    <property type="match status" value="1"/>
</dbReference>
<accession>A0A4Q2UD28</accession>
<dbReference type="PROSITE" id="PS50113">
    <property type="entry name" value="PAC"/>
    <property type="match status" value="2"/>
</dbReference>
<reference evidence="11 12" key="2">
    <citation type="submission" date="2019-02" db="EMBL/GenBank/DDBJ databases">
        <title>'Lichenibacterium ramalinii' gen. nov. sp. nov., 'Lichenibacterium minor' gen. nov. sp. nov.</title>
        <authorList>
            <person name="Pankratov T."/>
        </authorList>
    </citation>
    <scope>NUCLEOTIDE SEQUENCE [LARGE SCALE GENOMIC DNA]</scope>
    <source>
        <strain evidence="11 12">RmlP026</strain>
    </source>
</reference>
<dbReference type="Pfam" id="PF08447">
    <property type="entry name" value="PAS_3"/>
    <property type="match status" value="2"/>
</dbReference>
<dbReference type="InterPro" id="IPR001789">
    <property type="entry name" value="Sig_transdc_resp-reg_receiver"/>
</dbReference>
<dbReference type="InterPro" id="IPR005467">
    <property type="entry name" value="His_kinase_dom"/>
</dbReference>
<gene>
    <name evidence="11" type="ORF">D3273_06630</name>
</gene>
<feature type="domain" description="Histidine kinase" evidence="7">
    <location>
        <begin position="635"/>
        <end position="859"/>
    </location>
</feature>
<comment type="caution">
    <text evidence="11">The sequence shown here is derived from an EMBL/GenBank/DDBJ whole genome shotgun (WGS) entry which is preliminary data.</text>
</comment>
<dbReference type="Pfam" id="PF02518">
    <property type="entry name" value="HATPase_c"/>
    <property type="match status" value="1"/>
</dbReference>
<name>A0A4Q2UD28_9HYPH</name>
<dbReference type="PANTHER" id="PTHR43065">
    <property type="entry name" value="SENSOR HISTIDINE KINASE"/>
    <property type="match status" value="1"/>
</dbReference>
<dbReference type="CDD" id="cd16919">
    <property type="entry name" value="HATPase_CckA-like"/>
    <property type="match status" value="1"/>
</dbReference>
<proteinExistence type="predicted"/>
<dbReference type="GO" id="GO:0000155">
    <property type="term" value="F:phosphorelay sensor kinase activity"/>
    <property type="evidence" value="ECO:0007669"/>
    <property type="project" value="InterPro"/>
</dbReference>
<dbReference type="SUPFAM" id="SSF55781">
    <property type="entry name" value="GAF domain-like"/>
    <property type="match status" value="1"/>
</dbReference>
<dbReference type="InterPro" id="IPR035965">
    <property type="entry name" value="PAS-like_dom_sf"/>
</dbReference>
<dbReference type="Gene3D" id="3.30.450.40">
    <property type="match status" value="1"/>
</dbReference>
<dbReference type="SMART" id="SM00091">
    <property type="entry name" value="PAS"/>
    <property type="match status" value="3"/>
</dbReference>
<dbReference type="Gene3D" id="3.30.450.20">
    <property type="entry name" value="PAS domain"/>
    <property type="match status" value="3"/>
</dbReference>
<dbReference type="InterPro" id="IPR036890">
    <property type="entry name" value="HATPase_C_sf"/>
</dbReference>
<feature type="domain" description="PAC" evidence="10">
    <location>
        <begin position="270"/>
        <end position="321"/>
    </location>
</feature>
<dbReference type="OrthoDB" id="9796100at2"/>
<dbReference type="Gene3D" id="3.40.50.2300">
    <property type="match status" value="1"/>
</dbReference>
<dbReference type="CDD" id="cd00130">
    <property type="entry name" value="PAS"/>
    <property type="match status" value="3"/>
</dbReference>
<evidence type="ECO:0000256" key="4">
    <source>
        <dbReference type="ARBA" id="ARBA00022679"/>
    </source>
</evidence>
<dbReference type="InterPro" id="IPR036097">
    <property type="entry name" value="HisK_dim/P_sf"/>
</dbReference>
<dbReference type="SMART" id="SM00086">
    <property type="entry name" value="PAC"/>
    <property type="match status" value="3"/>
</dbReference>
<evidence type="ECO:0000259" key="10">
    <source>
        <dbReference type="PROSITE" id="PS50113"/>
    </source>
</evidence>